<evidence type="ECO:0000256" key="2">
    <source>
        <dbReference type="ARBA" id="ARBA00010876"/>
    </source>
</evidence>
<sequence>MDGMNVLSIEVGDTLAGERLDRAVSVVADVSRSIAGRMIDQRLVKVNDRVLTAKSHRLLLADQLVIDLTRVGRGPQAAIALPLLYFDEAMFVVDKPAGLIVHSTTLTDTIPTLAGAVVALDPAVALVGDEPALRPGIYQRLDKSTSGVMGVARTQIAFHALKEQVGAHLMRRRYRALVEGDLEEEEGVIDAPLGRDQRSRTRIAVIAEGRRAVTRFQVIERFGAYTYVELSLETGRTHQIRVHMSAIGHPLVGDPTYGGSSALLRERVFLHSYLLSLVHPINGRPLEVRSPLPVELIEILDGLRLSRDRSALESLPPES</sequence>
<evidence type="ECO:0000313" key="8">
    <source>
        <dbReference type="EMBL" id="KJE76629.1"/>
    </source>
</evidence>
<organism evidence="8 9">
    <name type="scientific">Ferrimicrobium acidiphilum DSM 19497</name>
    <dbReference type="NCBI Taxonomy" id="1121877"/>
    <lineage>
        <taxon>Bacteria</taxon>
        <taxon>Bacillati</taxon>
        <taxon>Actinomycetota</taxon>
        <taxon>Acidimicrobiia</taxon>
        <taxon>Acidimicrobiales</taxon>
        <taxon>Acidimicrobiaceae</taxon>
        <taxon>Ferrimicrobium</taxon>
    </lineage>
</organism>
<dbReference type="InterPro" id="IPR050188">
    <property type="entry name" value="RluA_PseudoU_synthase"/>
</dbReference>
<accession>A0A0D8FUJ1</accession>
<dbReference type="CDD" id="cd02869">
    <property type="entry name" value="PseudoU_synth_RluA_like"/>
    <property type="match status" value="1"/>
</dbReference>
<dbReference type="RefSeq" id="WP_052565987.1">
    <property type="nucleotide sequence ID" value="NZ_JQKF01000014.1"/>
</dbReference>
<dbReference type="EC" id="5.4.99.-" evidence="6"/>
<feature type="domain" description="RNA-binding S4" evidence="7">
    <location>
        <begin position="18"/>
        <end position="80"/>
    </location>
</feature>
<dbReference type="PANTHER" id="PTHR21600:SF44">
    <property type="entry name" value="RIBOSOMAL LARGE SUBUNIT PSEUDOURIDINE SYNTHASE D"/>
    <property type="match status" value="1"/>
</dbReference>
<evidence type="ECO:0000259" key="7">
    <source>
        <dbReference type="SMART" id="SM00363"/>
    </source>
</evidence>
<dbReference type="STRING" id="1121877.FEAC_15580"/>
<reference evidence="8 9" key="1">
    <citation type="submission" date="2015-01" db="EMBL/GenBank/DDBJ databases">
        <title>Draft genome of the acidophilic iron oxidizer Ferrimicrobium acidiphilum strain T23.</title>
        <authorList>
            <person name="Poehlein A."/>
            <person name="Eisen S."/>
            <person name="Schloemann M."/>
            <person name="Johnson B.D."/>
            <person name="Daniel R."/>
            <person name="Muehling M."/>
        </authorList>
    </citation>
    <scope>NUCLEOTIDE SEQUENCE [LARGE SCALE GENOMIC DNA]</scope>
    <source>
        <strain evidence="8 9">T23</strain>
    </source>
</reference>
<dbReference type="GO" id="GO:0000455">
    <property type="term" value="P:enzyme-directed rRNA pseudouridine synthesis"/>
    <property type="evidence" value="ECO:0007669"/>
    <property type="project" value="TreeGrafter"/>
</dbReference>
<dbReference type="AlphaFoldDB" id="A0A0D8FUJ1"/>
<dbReference type="NCBIfam" id="TIGR00005">
    <property type="entry name" value="rluA_subfam"/>
    <property type="match status" value="1"/>
</dbReference>
<dbReference type="SUPFAM" id="SSF55120">
    <property type="entry name" value="Pseudouridine synthase"/>
    <property type="match status" value="1"/>
</dbReference>
<dbReference type="eggNOG" id="COG0564">
    <property type="taxonomic scope" value="Bacteria"/>
</dbReference>
<dbReference type="CDD" id="cd00165">
    <property type="entry name" value="S4"/>
    <property type="match status" value="1"/>
</dbReference>
<feature type="active site" evidence="4">
    <location>
        <position position="142"/>
    </location>
</feature>
<dbReference type="InterPro" id="IPR020103">
    <property type="entry name" value="PsdUridine_synth_cat_dom_sf"/>
</dbReference>
<evidence type="ECO:0000256" key="1">
    <source>
        <dbReference type="ARBA" id="ARBA00000073"/>
    </source>
</evidence>
<evidence type="ECO:0000256" key="5">
    <source>
        <dbReference type="PROSITE-ProRule" id="PRU00182"/>
    </source>
</evidence>
<dbReference type="SMART" id="SM00363">
    <property type="entry name" value="S4"/>
    <property type="match status" value="1"/>
</dbReference>
<dbReference type="InterPro" id="IPR006145">
    <property type="entry name" value="PsdUridine_synth_RsuA/RluA"/>
</dbReference>
<evidence type="ECO:0000256" key="4">
    <source>
        <dbReference type="PIRSR" id="PIRSR606225-1"/>
    </source>
</evidence>
<dbReference type="Gene3D" id="3.30.2350.10">
    <property type="entry name" value="Pseudouridine synthase"/>
    <property type="match status" value="1"/>
</dbReference>
<dbReference type="SUPFAM" id="SSF55174">
    <property type="entry name" value="Alpha-L RNA-binding motif"/>
    <property type="match status" value="1"/>
</dbReference>
<dbReference type="GO" id="GO:0120159">
    <property type="term" value="F:rRNA pseudouridine synthase activity"/>
    <property type="evidence" value="ECO:0007669"/>
    <property type="project" value="UniProtKB-ARBA"/>
</dbReference>
<dbReference type="GO" id="GO:0003723">
    <property type="term" value="F:RNA binding"/>
    <property type="evidence" value="ECO:0007669"/>
    <property type="project" value="UniProtKB-KW"/>
</dbReference>
<comment type="caution">
    <text evidence="8">The sequence shown here is derived from an EMBL/GenBank/DDBJ whole genome shotgun (WGS) entry which is preliminary data.</text>
</comment>
<keyword evidence="5" id="KW-0694">RNA-binding</keyword>
<comment type="function">
    <text evidence="6">Responsible for synthesis of pseudouridine from uracil.</text>
</comment>
<proteinExistence type="inferred from homology"/>
<dbReference type="OrthoDB" id="9807829at2"/>
<dbReference type="EMBL" id="JXUW01000013">
    <property type="protein sequence ID" value="KJE76629.1"/>
    <property type="molecule type" value="Genomic_DNA"/>
</dbReference>
<dbReference type="InterPro" id="IPR036986">
    <property type="entry name" value="S4_RNA-bd_sf"/>
</dbReference>
<dbReference type="Pfam" id="PF00849">
    <property type="entry name" value="PseudoU_synth_2"/>
    <property type="match status" value="1"/>
</dbReference>
<keyword evidence="3 6" id="KW-0413">Isomerase</keyword>
<comment type="similarity">
    <text evidence="2 6">Belongs to the pseudouridine synthase RluA family.</text>
</comment>
<dbReference type="PANTHER" id="PTHR21600">
    <property type="entry name" value="MITOCHONDRIAL RNA PSEUDOURIDINE SYNTHASE"/>
    <property type="match status" value="1"/>
</dbReference>
<evidence type="ECO:0000256" key="6">
    <source>
        <dbReference type="RuleBase" id="RU362028"/>
    </source>
</evidence>
<dbReference type="InterPro" id="IPR002942">
    <property type="entry name" value="S4_RNA-bd"/>
</dbReference>
<dbReference type="PATRIC" id="fig|1121877.4.peg.1732"/>
<evidence type="ECO:0000256" key="3">
    <source>
        <dbReference type="ARBA" id="ARBA00023235"/>
    </source>
</evidence>
<keyword evidence="9" id="KW-1185">Reference proteome</keyword>
<dbReference type="PROSITE" id="PS50889">
    <property type="entry name" value="S4"/>
    <property type="match status" value="1"/>
</dbReference>
<gene>
    <name evidence="8" type="primary">rluD</name>
    <name evidence="8" type="ORF">FEAC_15580</name>
</gene>
<protein>
    <recommendedName>
        <fullName evidence="6">Pseudouridine synthase</fullName>
        <ecNumber evidence="6">5.4.99.-</ecNumber>
    </recommendedName>
</protein>
<evidence type="ECO:0000313" key="9">
    <source>
        <dbReference type="Proteomes" id="UP000032336"/>
    </source>
</evidence>
<name>A0A0D8FUJ1_9ACTN</name>
<dbReference type="Proteomes" id="UP000032336">
    <property type="component" value="Unassembled WGS sequence"/>
</dbReference>
<dbReference type="Gene3D" id="3.10.290.10">
    <property type="entry name" value="RNA-binding S4 domain"/>
    <property type="match status" value="1"/>
</dbReference>
<comment type="catalytic activity">
    <reaction evidence="1 6">
        <text>a uridine in RNA = a pseudouridine in RNA</text>
        <dbReference type="Rhea" id="RHEA:48348"/>
        <dbReference type="Rhea" id="RHEA-COMP:12068"/>
        <dbReference type="Rhea" id="RHEA-COMP:12069"/>
        <dbReference type="ChEBI" id="CHEBI:65314"/>
        <dbReference type="ChEBI" id="CHEBI:65315"/>
    </reaction>
</comment>
<dbReference type="InterPro" id="IPR006225">
    <property type="entry name" value="PsdUridine_synth_RluC/D"/>
</dbReference>